<sequence>MHHEEENSGKLESTSIIHLPQILRSTAFAILFIDEFLREYYFNIPQVNLYRLLTKFNGQTEKEYKTIKGKFHEEV</sequence>
<protein>
    <submittedName>
        <fullName evidence="1">Uncharacterized protein</fullName>
    </submittedName>
</protein>
<organism evidence="1 2">
    <name type="scientific">Phyllotreta striolata</name>
    <name type="common">Striped flea beetle</name>
    <name type="synonym">Crioceris striolata</name>
    <dbReference type="NCBI Taxonomy" id="444603"/>
    <lineage>
        <taxon>Eukaryota</taxon>
        <taxon>Metazoa</taxon>
        <taxon>Ecdysozoa</taxon>
        <taxon>Arthropoda</taxon>
        <taxon>Hexapoda</taxon>
        <taxon>Insecta</taxon>
        <taxon>Pterygota</taxon>
        <taxon>Neoptera</taxon>
        <taxon>Endopterygota</taxon>
        <taxon>Coleoptera</taxon>
        <taxon>Polyphaga</taxon>
        <taxon>Cucujiformia</taxon>
        <taxon>Chrysomeloidea</taxon>
        <taxon>Chrysomelidae</taxon>
        <taxon>Galerucinae</taxon>
        <taxon>Alticini</taxon>
        <taxon>Phyllotreta</taxon>
    </lineage>
</organism>
<dbReference type="AlphaFoldDB" id="A0A9N9TJ83"/>
<dbReference type="Proteomes" id="UP001153712">
    <property type="component" value="Chromosome 13"/>
</dbReference>
<gene>
    <name evidence="1" type="ORF">PHYEVI_LOCUS3732</name>
</gene>
<proteinExistence type="predicted"/>
<name>A0A9N9TJ83_PHYSR</name>
<accession>A0A9N9TJ83</accession>
<dbReference type="EMBL" id="OU900106">
    <property type="protein sequence ID" value="CAG9857327.1"/>
    <property type="molecule type" value="Genomic_DNA"/>
</dbReference>
<evidence type="ECO:0000313" key="1">
    <source>
        <dbReference type="EMBL" id="CAG9857327.1"/>
    </source>
</evidence>
<keyword evidence="2" id="KW-1185">Reference proteome</keyword>
<reference evidence="1" key="1">
    <citation type="submission" date="2022-01" db="EMBL/GenBank/DDBJ databases">
        <authorList>
            <person name="King R."/>
        </authorList>
    </citation>
    <scope>NUCLEOTIDE SEQUENCE</scope>
</reference>
<evidence type="ECO:0000313" key="2">
    <source>
        <dbReference type="Proteomes" id="UP001153712"/>
    </source>
</evidence>